<proteinExistence type="predicted"/>
<feature type="domain" description="MYND-type" evidence="5">
    <location>
        <begin position="11"/>
        <end position="51"/>
    </location>
</feature>
<keyword evidence="7" id="KW-1185">Reference proteome</keyword>
<dbReference type="PROSITE" id="PS50865">
    <property type="entry name" value="ZF_MYND_2"/>
    <property type="match status" value="1"/>
</dbReference>
<dbReference type="SUPFAM" id="SSF144232">
    <property type="entry name" value="HIT/MYND zinc finger-like"/>
    <property type="match status" value="1"/>
</dbReference>
<sequence>MADRDNKEGHCSKCGKTAASGINLKSCAKCRTTLYCSRDCQKADGRHKKGCVSNAATAESPVVGVDKPFHRLHAKTWLHDRPEQDVYKLLIDTYRLRMEDNYKLEDTVDEGSIYGSAPNGLKGFRHFLDLAESKGRLLPGWWSPEKRAACEGFGMKPGWSSLATKIGKQAVIKNYGAELMPMQLRLFSEQVYGRGPGGQDGALMIQFQMMAEGGEGHMTTIDASSMLN</sequence>
<dbReference type="Proteomes" id="UP000606974">
    <property type="component" value="Unassembled WGS sequence"/>
</dbReference>
<organism evidence="6 7">
    <name type="scientific">Endocarpon pusillum</name>
    <dbReference type="NCBI Taxonomy" id="364733"/>
    <lineage>
        <taxon>Eukaryota</taxon>
        <taxon>Fungi</taxon>
        <taxon>Dikarya</taxon>
        <taxon>Ascomycota</taxon>
        <taxon>Pezizomycotina</taxon>
        <taxon>Eurotiomycetes</taxon>
        <taxon>Chaetothyriomycetidae</taxon>
        <taxon>Verrucariales</taxon>
        <taxon>Verrucariaceae</taxon>
        <taxon>Endocarpon</taxon>
    </lineage>
</organism>
<protein>
    <recommendedName>
        <fullName evidence="5">MYND-type domain-containing protein</fullName>
    </recommendedName>
</protein>
<dbReference type="OrthoDB" id="432970at2759"/>
<evidence type="ECO:0000256" key="3">
    <source>
        <dbReference type="ARBA" id="ARBA00022833"/>
    </source>
</evidence>
<name>A0A8H7A7R2_9EURO</name>
<gene>
    <name evidence="6" type="ORF">GJ744_002583</name>
</gene>
<keyword evidence="1" id="KW-0479">Metal-binding</keyword>
<dbReference type="EMBL" id="JAACFV010000145">
    <property type="protein sequence ID" value="KAF7504210.1"/>
    <property type="molecule type" value="Genomic_DNA"/>
</dbReference>
<keyword evidence="3" id="KW-0862">Zinc</keyword>
<dbReference type="InterPro" id="IPR002893">
    <property type="entry name" value="Znf_MYND"/>
</dbReference>
<accession>A0A8H7A7R2</accession>
<dbReference type="GO" id="GO:0008270">
    <property type="term" value="F:zinc ion binding"/>
    <property type="evidence" value="ECO:0007669"/>
    <property type="project" value="UniProtKB-KW"/>
</dbReference>
<dbReference type="AlphaFoldDB" id="A0A8H7A7R2"/>
<evidence type="ECO:0000256" key="1">
    <source>
        <dbReference type="ARBA" id="ARBA00022723"/>
    </source>
</evidence>
<dbReference type="Gene3D" id="6.10.140.2220">
    <property type="match status" value="1"/>
</dbReference>
<keyword evidence="2 4" id="KW-0863">Zinc-finger</keyword>
<evidence type="ECO:0000259" key="5">
    <source>
        <dbReference type="PROSITE" id="PS50865"/>
    </source>
</evidence>
<evidence type="ECO:0000313" key="7">
    <source>
        <dbReference type="Proteomes" id="UP000606974"/>
    </source>
</evidence>
<reference evidence="6" key="1">
    <citation type="submission" date="2020-02" db="EMBL/GenBank/DDBJ databases">
        <authorList>
            <person name="Palmer J.M."/>
        </authorList>
    </citation>
    <scope>NUCLEOTIDE SEQUENCE</scope>
    <source>
        <strain evidence="6">EPUS1.4</strain>
        <tissue evidence="6">Thallus</tissue>
    </source>
</reference>
<evidence type="ECO:0000256" key="2">
    <source>
        <dbReference type="ARBA" id="ARBA00022771"/>
    </source>
</evidence>
<dbReference type="Pfam" id="PF01753">
    <property type="entry name" value="zf-MYND"/>
    <property type="match status" value="1"/>
</dbReference>
<comment type="caution">
    <text evidence="6">The sequence shown here is derived from an EMBL/GenBank/DDBJ whole genome shotgun (WGS) entry which is preliminary data.</text>
</comment>
<evidence type="ECO:0000256" key="4">
    <source>
        <dbReference type="PROSITE-ProRule" id="PRU00134"/>
    </source>
</evidence>
<evidence type="ECO:0000313" key="6">
    <source>
        <dbReference type="EMBL" id="KAF7504210.1"/>
    </source>
</evidence>